<dbReference type="OrthoDB" id="824604at2"/>
<evidence type="ECO:0000313" key="2">
    <source>
        <dbReference type="Proteomes" id="UP000326509"/>
    </source>
</evidence>
<name>A0A5J4J3E2_9FLAO</name>
<evidence type="ECO:0000313" key="1">
    <source>
        <dbReference type="EMBL" id="GER60390.1"/>
    </source>
</evidence>
<sequence>MKFYKISNSNNLNEVGYYPHCESMKEVGDIQKDIIPFDGRIEINFILPQPKLNKKAKLNNLIGVAAIPSRFLVIDDSFLTLLSKYEIGTYQKWKLQSWQNNNLIDKYNLFIINDTAQHKYINFAQSEFYVGSFKDFKYKGNVIEVKNYEDYLFRKEKLRENKLWLRESKVVFNLQDVDVDMFRFINAPCGGYYVSEKLKNTIEENGLSGIAFQEIL</sequence>
<dbReference type="EMBL" id="BKCG01000007">
    <property type="protein sequence ID" value="GER60390.1"/>
    <property type="molecule type" value="Genomic_DNA"/>
</dbReference>
<dbReference type="RefSeq" id="WP_151674829.1">
    <property type="nucleotide sequence ID" value="NZ_BKCG01000007.1"/>
</dbReference>
<gene>
    <name evidence="1" type="ORF">ULMA_24980</name>
</gene>
<dbReference type="Proteomes" id="UP000326509">
    <property type="component" value="Unassembled WGS sequence"/>
</dbReference>
<reference evidence="1 2" key="1">
    <citation type="submission" date="2019-08" db="EMBL/GenBank/DDBJ databases">
        <title>Draft genome sequence of Ulvibacter marinus type strain NBRC 109484.</title>
        <authorList>
            <person name="Kawano K."/>
            <person name="Ushijima N."/>
            <person name="Kihara M."/>
            <person name="Itoh H."/>
        </authorList>
    </citation>
    <scope>NUCLEOTIDE SEQUENCE [LARGE SCALE GENOMIC DNA]</scope>
    <source>
        <strain evidence="1 2">NBRC 109484</strain>
    </source>
</reference>
<dbReference type="AlphaFoldDB" id="A0A5J4J3E2"/>
<organism evidence="1 2">
    <name type="scientific">Patiriisocius marinus</name>
    <dbReference type="NCBI Taxonomy" id="1397112"/>
    <lineage>
        <taxon>Bacteria</taxon>
        <taxon>Pseudomonadati</taxon>
        <taxon>Bacteroidota</taxon>
        <taxon>Flavobacteriia</taxon>
        <taxon>Flavobacteriales</taxon>
        <taxon>Flavobacteriaceae</taxon>
        <taxon>Patiriisocius</taxon>
    </lineage>
</organism>
<keyword evidence="2" id="KW-1185">Reference proteome</keyword>
<accession>A0A5J4J3E2</accession>
<protein>
    <submittedName>
        <fullName evidence="1">Uncharacterized protein</fullName>
    </submittedName>
</protein>
<comment type="caution">
    <text evidence="1">The sequence shown here is derived from an EMBL/GenBank/DDBJ whole genome shotgun (WGS) entry which is preliminary data.</text>
</comment>
<proteinExistence type="predicted"/>